<organism evidence="1 2">
    <name type="scientific">Trifolium pratense</name>
    <name type="common">Red clover</name>
    <dbReference type="NCBI Taxonomy" id="57577"/>
    <lineage>
        <taxon>Eukaryota</taxon>
        <taxon>Viridiplantae</taxon>
        <taxon>Streptophyta</taxon>
        <taxon>Embryophyta</taxon>
        <taxon>Tracheophyta</taxon>
        <taxon>Spermatophyta</taxon>
        <taxon>Magnoliopsida</taxon>
        <taxon>eudicotyledons</taxon>
        <taxon>Gunneridae</taxon>
        <taxon>Pentapetalae</taxon>
        <taxon>rosids</taxon>
        <taxon>fabids</taxon>
        <taxon>Fabales</taxon>
        <taxon>Fabaceae</taxon>
        <taxon>Papilionoideae</taxon>
        <taxon>50 kb inversion clade</taxon>
        <taxon>NPAAA clade</taxon>
        <taxon>Hologalegina</taxon>
        <taxon>IRL clade</taxon>
        <taxon>Trifolieae</taxon>
        <taxon>Trifolium</taxon>
    </lineage>
</organism>
<proteinExistence type="predicted"/>
<comment type="caution">
    <text evidence="1">The sequence shown here is derived from an EMBL/GenBank/DDBJ whole genome shotgun (WGS) entry which is preliminary data.</text>
</comment>
<evidence type="ECO:0000313" key="2">
    <source>
        <dbReference type="Proteomes" id="UP000236291"/>
    </source>
</evidence>
<protein>
    <submittedName>
        <fullName evidence="1">Uncharacterized protein</fullName>
    </submittedName>
</protein>
<dbReference type="AlphaFoldDB" id="A0A2K3PEW1"/>
<accession>A0A2K3PEW1</accession>
<evidence type="ECO:0000313" key="1">
    <source>
        <dbReference type="EMBL" id="PNY13840.1"/>
    </source>
</evidence>
<gene>
    <name evidence="1" type="ORF">L195_g010508</name>
</gene>
<reference evidence="1 2" key="2">
    <citation type="journal article" date="2017" name="Front. Plant Sci.">
        <title>Gene Classification and Mining of Molecular Markers Useful in Red Clover (Trifolium pratense) Breeding.</title>
        <authorList>
            <person name="Istvanek J."/>
            <person name="Dluhosova J."/>
            <person name="Dluhos P."/>
            <person name="Patkova L."/>
            <person name="Nedelnik J."/>
            <person name="Repkova J."/>
        </authorList>
    </citation>
    <scope>NUCLEOTIDE SEQUENCE [LARGE SCALE GENOMIC DNA]</scope>
    <source>
        <strain evidence="2">cv. Tatra</strain>
        <tissue evidence="1">Young leaves</tissue>
    </source>
</reference>
<sequence>MYRFNTNVSIIIGSVSFHVILSLNSKFTYTVHRKLVSCYSKSSPPLSPRPFKLISTVLCILCRFERVKVLTCRYLRHREPPLHWFIATITDCSLIVEVDKFYSE</sequence>
<dbReference type="EMBL" id="ASHM01006386">
    <property type="protein sequence ID" value="PNY13840.1"/>
    <property type="molecule type" value="Genomic_DNA"/>
</dbReference>
<reference evidence="1 2" key="1">
    <citation type="journal article" date="2014" name="Am. J. Bot.">
        <title>Genome assembly and annotation for red clover (Trifolium pratense; Fabaceae).</title>
        <authorList>
            <person name="Istvanek J."/>
            <person name="Jaros M."/>
            <person name="Krenek A."/>
            <person name="Repkova J."/>
        </authorList>
    </citation>
    <scope>NUCLEOTIDE SEQUENCE [LARGE SCALE GENOMIC DNA]</scope>
    <source>
        <strain evidence="2">cv. Tatra</strain>
        <tissue evidence="1">Young leaves</tissue>
    </source>
</reference>
<name>A0A2K3PEW1_TRIPR</name>
<dbReference type="Proteomes" id="UP000236291">
    <property type="component" value="Unassembled WGS sequence"/>
</dbReference>